<protein>
    <submittedName>
        <fullName evidence="2">Uncharacterized protein</fullName>
    </submittedName>
</protein>
<organism evidence="2 3">
    <name type="scientific">Salinimicrobium flavum</name>
    <dbReference type="NCBI Taxonomy" id="1737065"/>
    <lineage>
        <taxon>Bacteria</taxon>
        <taxon>Pseudomonadati</taxon>
        <taxon>Bacteroidota</taxon>
        <taxon>Flavobacteriia</taxon>
        <taxon>Flavobacteriales</taxon>
        <taxon>Flavobacteriaceae</taxon>
        <taxon>Salinimicrobium</taxon>
    </lineage>
</organism>
<proteinExistence type="predicted"/>
<feature type="transmembrane region" description="Helical" evidence="1">
    <location>
        <begin position="39"/>
        <end position="62"/>
    </location>
</feature>
<evidence type="ECO:0000313" key="3">
    <source>
        <dbReference type="Proteomes" id="UP001597468"/>
    </source>
</evidence>
<keyword evidence="3" id="KW-1185">Reference proteome</keyword>
<evidence type="ECO:0000256" key="1">
    <source>
        <dbReference type="SAM" id="Phobius"/>
    </source>
</evidence>
<keyword evidence="1" id="KW-0472">Membrane</keyword>
<keyword evidence="1" id="KW-1133">Transmembrane helix</keyword>
<feature type="transmembrane region" description="Helical" evidence="1">
    <location>
        <begin position="12"/>
        <end position="33"/>
    </location>
</feature>
<gene>
    <name evidence="2" type="ORF">ACFSTG_07330</name>
</gene>
<name>A0ABW5IZT3_9FLAO</name>
<sequence length="114" mass="13296">MERQKKLLAIKLLHTLVWLFFVSIIFLVVYSGITGRITPFTWISIGLIFGEGFVLLIFKMFCPLTVIARKYSDSKKENFDIFLPNWLAKHNKLIFTSIFLFGLVLVLLRHFDAL</sequence>
<dbReference type="EMBL" id="JBHULT010000006">
    <property type="protein sequence ID" value="MFD2517700.1"/>
    <property type="molecule type" value="Genomic_DNA"/>
</dbReference>
<keyword evidence="1" id="KW-0812">Transmembrane</keyword>
<reference evidence="3" key="1">
    <citation type="journal article" date="2019" name="Int. J. Syst. Evol. Microbiol.">
        <title>The Global Catalogue of Microorganisms (GCM) 10K type strain sequencing project: providing services to taxonomists for standard genome sequencing and annotation.</title>
        <authorList>
            <consortium name="The Broad Institute Genomics Platform"/>
            <consortium name="The Broad Institute Genome Sequencing Center for Infectious Disease"/>
            <person name="Wu L."/>
            <person name="Ma J."/>
        </authorList>
    </citation>
    <scope>NUCLEOTIDE SEQUENCE [LARGE SCALE GENOMIC DNA]</scope>
    <source>
        <strain evidence="3">KCTC 42585</strain>
    </source>
</reference>
<accession>A0ABW5IZT3</accession>
<feature type="transmembrane region" description="Helical" evidence="1">
    <location>
        <begin position="93"/>
        <end position="111"/>
    </location>
</feature>
<dbReference type="Proteomes" id="UP001597468">
    <property type="component" value="Unassembled WGS sequence"/>
</dbReference>
<comment type="caution">
    <text evidence="2">The sequence shown here is derived from an EMBL/GenBank/DDBJ whole genome shotgun (WGS) entry which is preliminary data.</text>
</comment>
<evidence type="ECO:0000313" key="2">
    <source>
        <dbReference type="EMBL" id="MFD2517700.1"/>
    </source>
</evidence>
<dbReference type="RefSeq" id="WP_380750360.1">
    <property type="nucleotide sequence ID" value="NZ_JBHULT010000006.1"/>
</dbReference>